<sequence>MATSQLYHLLAPCPTRSGARGPAQGPQANSLCCFRTPYRKVCQVQAAAGSGAEASRRSLLVAGGALTASQLIGTPSRASGMDEGSKKKLFDAIAADKGVEDVMRELESQNPTPRPAKSDLVYGRWKLLWASDNSEVANATKRLPLPSESIQLIGEKGGVEKGRVANIINIVNGGVVLELSSSGVPDDKSDDTILIGPPFNLKINLGGWRLPIQNTEAGGERKSLLGNDVNYYRQLYLDNSGKPGDLRLSEVTTGDKYAQGSMYVHQRL</sequence>
<organism evidence="4 5">
    <name type="scientific">Apatococcus lobatus</name>
    <dbReference type="NCBI Taxonomy" id="904363"/>
    <lineage>
        <taxon>Eukaryota</taxon>
        <taxon>Viridiplantae</taxon>
        <taxon>Chlorophyta</taxon>
        <taxon>core chlorophytes</taxon>
        <taxon>Trebouxiophyceae</taxon>
        <taxon>Chlorellales</taxon>
        <taxon>Chlorellaceae</taxon>
        <taxon>Apatococcus</taxon>
    </lineage>
</organism>
<comment type="subcellular location">
    <subcellularLocation>
        <location evidence="1">Plastid</location>
    </subcellularLocation>
</comment>
<evidence type="ECO:0000256" key="2">
    <source>
        <dbReference type="ARBA" id="ARBA00022640"/>
    </source>
</evidence>
<dbReference type="InterPro" id="IPR006843">
    <property type="entry name" value="PAP/fibrillin_dom"/>
</dbReference>
<protein>
    <recommendedName>
        <fullName evidence="3">Plastid lipid-associated protein/fibrillin conserved domain-containing protein</fullName>
    </recommendedName>
</protein>
<keyword evidence="2" id="KW-0934">Plastid</keyword>
<accession>A0AAW1RSE5</accession>
<feature type="domain" description="Plastid lipid-associated protein/fibrillin conserved" evidence="3">
    <location>
        <begin position="97"/>
        <end position="171"/>
    </location>
</feature>
<evidence type="ECO:0000259" key="3">
    <source>
        <dbReference type="Pfam" id="PF04755"/>
    </source>
</evidence>
<dbReference type="AlphaFoldDB" id="A0AAW1RSE5"/>
<dbReference type="GO" id="GO:0009536">
    <property type="term" value="C:plastid"/>
    <property type="evidence" value="ECO:0007669"/>
    <property type="project" value="UniProtKB-SubCell"/>
</dbReference>
<evidence type="ECO:0000313" key="5">
    <source>
        <dbReference type="Proteomes" id="UP001438707"/>
    </source>
</evidence>
<evidence type="ECO:0000313" key="4">
    <source>
        <dbReference type="EMBL" id="KAK9836619.1"/>
    </source>
</evidence>
<keyword evidence="5" id="KW-1185">Reference proteome</keyword>
<dbReference type="EMBL" id="JALJOS010000007">
    <property type="protein sequence ID" value="KAK9836619.1"/>
    <property type="molecule type" value="Genomic_DNA"/>
</dbReference>
<dbReference type="Proteomes" id="UP001438707">
    <property type="component" value="Unassembled WGS sequence"/>
</dbReference>
<dbReference type="Pfam" id="PF04755">
    <property type="entry name" value="PAP_fibrillin"/>
    <property type="match status" value="1"/>
</dbReference>
<proteinExistence type="predicted"/>
<gene>
    <name evidence="4" type="ORF">WJX74_004557</name>
</gene>
<reference evidence="4 5" key="1">
    <citation type="journal article" date="2024" name="Nat. Commun.">
        <title>Phylogenomics reveals the evolutionary origins of lichenization in chlorophyte algae.</title>
        <authorList>
            <person name="Puginier C."/>
            <person name="Libourel C."/>
            <person name="Otte J."/>
            <person name="Skaloud P."/>
            <person name="Haon M."/>
            <person name="Grisel S."/>
            <person name="Petersen M."/>
            <person name="Berrin J.G."/>
            <person name="Delaux P.M."/>
            <person name="Dal Grande F."/>
            <person name="Keller J."/>
        </authorList>
    </citation>
    <scope>NUCLEOTIDE SEQUENCE [LARGE SCALE GENOMIC DNA]</scope>
    <source>
        <strain evidence="4 5">SAG 2145</strain>
    </source>
</reference>
<evidence type="ECO:0000256" key="1">
    <source>
        <dbReference type="ARBA" id="ARBA00004474"/>
    </source>
</evidence>
<name>A0AAW1RSE5_9CHLO</name>
<comment type="caution">
    <text evidence="4">The sequence shown here is derived from an EMBL/GenBank/DDBJ whole genome shotgun (WGS) entry which is preliminary data.</text>
</comment>